<dbReference type="PANTHER" id="PTHR30004:SF5">
    <property type="entry name" value="4-HYDROXYTHREONINE-4-PHOSPHATE DEHYDROGENASE"/>
    <property type="match status" value="1"/>
</dbReference>
<evidence type="ECO:0000256" key="6">
    <source>
        <dbReference type="ARBA" id="ARBA00023002"/>
    </source>
</evidence>
<comment type="subunit">
    <text evidence="10">Homodimer.</text>
</comment>
<evidence type="ECO:0000256" key="3">
    <source>
        <dbReference type="ARBA" id="ARBA00022833"/>
    </source>
</evidence>
<organism evidence="11 12">
    <name type="scientific">Candidatus Providencia siddallii</name>
    <dbReference type="NCBI Taxonomy" id="1715285"/>
    <lineage>
        <taxon>Bacteria</taxon>
        <taxon>Pseudomonadati</taxon>
        <taxon>Pseudomonadota</taxon>
        <taxon>Gammaproteobacteria</taxon>
        <taxon>Enterobacterales</taxon>
        <taxon>Morganellaceae</taxon>
        <taxon>Providencia</taxon>
    </lineage>
</organism>
<keyword evidence="4 10" id="KW-0460">Magnesium</keyword>
<dbReference type="SUPFAM" id="SSF53659">
    <property type="entry name" value="Isocitrate/Isopropylmalate dehydrogenase-like"/>
    <property type="match status" value="1"/>
</dbReference>
<evidence type="ECO:0000256" key="2">
    <source>
        <dbReference type="ARBA" id="ARBA00022723"/>
    </source>
</evidence>
<dbReference type="InterPro" id="IPR005255">
    <property type="entry name" value="PdxA_fam"/>
</dbReference>
<keyword evidence="6 10" id="KW-0560">Oxidoreductase</keyword>
<feature type="binding site" evidence="10">
    <location>
        <position position="210"/>
    </location>
    <ligand>
        <name>a divalent metal cation</name>
        <dbReference type="ChEBI" id="CHEBI:60240"/>
        <note>ligand shared between dimeric partners</note>
    </ligand>
</feature>
<feature type="binding site" evidence="10">
    <location>
        <position position="273"/>
    </location>
    <ligand>
        <name>substrate</name>
    </ligand>
</feature>
<keyword evidence="1 10" id="KW-0963">Cytoplasm</keyword>
<accession>A0ABP1CFQ7</accession>
<dbReference type="GO" id="GO:0050570">
    <property type="term" value="F:4-hydroxythreonine-4-phosphate dehydrogenase activity"/>
    <property type="evidence" value="ECO:0007669"/>
    <property type="project" value="UniProtKB-EC"/>
</dbReference>
<comment type="miscellaneous">
    <text evidence="10">The active site is located at the dimer interface.</text>
</comment>
<comment type="cofactor">
    <cofactor evidence="10">
        <name>Zn(2+)</name>
        <dbReference type="ChEBI" id="CHEBI:29105"/>
    </cofactor>
    <cofactor evidence="10">
        <name>Mg(2+)</name>
        <dbReference type="ChEBI" id="CHEBI:18420"/>
    </cofactor>
    <cofactor evidence="10">
        <name>Co(2+)</name>
        <dbReference type="ChEBI" id="CHEBI:48828"/>
    </cofactor>
    <text evidence="10">Binds 1 divalent metal cation per subunit. Can use ions such as Zn(2+), Mg(2+) or Co(2+).</text>
</comment>
<evidence type="ECO:0000256" key="4">
    <source>
        <dbReference type="ARBA" id="ARBA00022842"/>
    </source>
</evidence>
<feature type="binding site" evidence="10">
    <location>
        <position position="265"/>
    </location>
    <ligand>
        <name>a divalent metal cation</name>
        <dbReference type="ChEBI" id="CHEBI:60240"/>
        <note>ligand shared between dimeric partners</note>
    </ligand>
</feature>
<comment type="similarity">
    <text evidence="10">Belongs to the PdxA family.</text>
</comment>
<keyword evidence="7 10" id="KW-0520">NAD</keyword>
<comment type="function">
    <text evidence="10">Catalyzes the NAD(P)-dependent oxidation of 4-(phosphooxy)-L-threonine (HTP) into 2-amino-3-oxo-4-(phosphooxy)butyric acid which spontaneously decarboxylates to form 3-amino-2-oxopropyl phosphate (AHAP).</text>
</comment>
<feature type="binding site" evidence="10">
    <location>
        <position position="282"/>
    </location>
    <ligand>
        <name>substrate</name>
    </ligand>
</feature>
<dbReference type="HAMAP" id="MF_00536">
    <property type="entry name" value="PdxA"/>
    <property type="match status" value="1"/>
</dbReference>
<evidence type="ECO:0000256" key="5">
    <source>
        <dbReference type="ARBA" id="ARBA00022857"/>
    </source>
</evidence>
<dbReference type="Proteomes" id="UP001497533">
    <property type="component" value="Chromosome"/>
</dbReference>
<dbReference type="NCBIfam" id="TIGR00557">
    <property type="entry name" value="pdxA"/>
    <property type="match status" value="1"/>
</dbReference>
<dbReference type="RefSeq" id="WP_341764757.1">
    <property type="nucleotide sequence ID" value="NZ_OZ034688.1"/>
</dbReference>
<proteinExistence type="inferred from homology"/>
<dbReference type="EMBL" id="OZ034688">
    <property type="protein sequence ID" value="CAL1329287.1"/>
    <property type="molecule type" value="Genomic_DNA"/>
</dbReference>
<comment type="subcellular location">
    <subcellularLocation>
        <location evidence="10">Cytoplasm</location>
    </subcellularLocation>
</comment>
<keyword evidence="9 10" id="KW-0170">Cobalt</keyword>
<dbReference type="Pfam" id="PF04166">
    <property type="entry name" value="PdxA"/>
    <property type="match status" value="1"/>
</dbReference>
<comment type="pathway">
    <text evidence="10">Cofactor biosynthesis; pyridoxine 5'-phosphate biosynthesis; pyridoxine 5'-phosphate from D-erythrose 4-phosphate: step 4/5.</text>
</comment>
<evidence type="ECO:0000313" key="12">
    <source>
        <dbReference type="Proteomes" id="UP001497533"/>
    </source>
</evidence>
<dbReference type="PANTHER" id="PTHR30004">
    <property type="entry name" value="4-HYDROXYTHREONINE-4-PHOSPHATE DEHYDROGENASE"/>
    <property type="match status" value="1"/>
</dbReference>
<keyword evidence="3 10" id="KW-0862">Zinc</keyword>
<feature type="binding site" evidence="10">
    <location>
        <position position="291"/>
    </location>
    <ligand>
        <name>substrate</name>
    </ligand>
</feature>
<feature type="binding site" evidence="10">
    <location>
        <position position="136"/>
    </location>
    <ligand>
        <name>substrate</name>
    </ligand>
</feature>
<dbReference type="EC" id="1.1.1.262" evidence="10"/>
<sequence length="333" mass="36771">MKIKPIIITAGEPAGIGPDLLIQIIQKKLTVPIVACIDPELLFIRSKQLNLSIKIKEYSSDIIYENHIAKTLFVLPVKLNVPVKTGILDVKNSAYVIKTLLRSYDGCLNGEFSAIVTGPVHKGIINKAGINFTGHTEFFAKYSCCEHVVMMFVSKYLKVALVTTHLRLKDVSKAITKENLFKIITVLNNELKLKFNIKSPKIYVCGLNPHAGDDGYIGTEEIDIIKPVLNKLKTNGINLIGPISSDTLFLYKNFTYSDVILVMYHDQGIPALKYKNFGELVNITLGLPVIRTSVDHGTALNLAGTSKASSKSFLNALNLAIQIVFNINEKSNL</sequence>
<keyword evidence="12" id="KW-1185">Reference proteome</keyword>
<evidence type="ECO:0000256" key="8">
    <source>
        <dbReference type="ARBA" id="ARBA00023096"/>
    </source>
</evidence>
<protein>
    <recommendedName>
        <fullName evidence="10">4-hydroxythreonine-4-phosphate dehydrogenase</fullName>
        <ecNumber evidence="10">1.1.1.262</ecNumber>
    </recommendedName>
    <alternativeName>
        <fullName evidence="10">4-(phosphohydroxy)-L-threonine dehydrogenase</fullName>
    </alternativeName>
</protein>
<evidence type="ECO:0000256" key="1">
    <source>
        <dbReference type="ARBA" id="ARBA00022490"/>
    </source>
</evidence>
<keyword evidence="5 10" id="KW-0521">NADP</keyword>
<evidence type="ECO:0000256" key="7">
    <source>
        <dbReference type="ARBA" id="ARBA00023027"/>
    </source>
</evidence>
<evidence type="ECO:0000256" key="9">
    <source>
        <dbReference type="ARBA" id="ARBA00023285"/>
    </source>
</evidence>
<gene>
    <name evidence="10 11" type="primary">pdxA</name>
    <name evidence="11" type="ORF">PRHACTZTBTEA_365</name>
</gene>
<feature type="binding site" evidence="10">
    <location>
        <position position="135"/>
    </location>
    <ligand>
        <name>substrate</name>
    </ligand>
</feature>
<dbReference type="Gene3D" id="3.40.718.10">
    <property type="entry name" value="Isopropylmalate Dehydrogenase"/>
    <property type="match status" value="1"/>
</dbReference>
<keyword evidence="8 10" id="KW-0664">Pyridoxine biosynthesis</keyword>
<keyword evidence="2 10" id="KW-0479">Metal-binding</keyword>
<evidence type="ECO:0000313" key="11">
    <source>
        <dbReference type="EMBL" id="CAL1329287.1"/>
    </source>
</evidence>
<comment type="catalytic activity">
    <reaction evidence="10">
        <text>4-(phosphooxy)-L-threonine + NAD(+) = 3-amino-2-oxopropyl phosphate + CO2 + NADH</text>
        <dbReference type="Rhea" id="RHEA:32275"/>
        <dbReference type="ChEBI" id="CHEBI:16526"/>
        <dbReference type="ChEBI" id="CHEBI:57279"/>
        <dbReference type="ChEBI" id="CHEBI:57540"/>
        <dbReference type="ChEBI" id="CHEBI:57945"/>
        <dbReference type="ChEBI" id="CHEBI:58452"/>
        <dbReference type="EC" id="1.1.1.262"/>
    </reaction>
</comment>
<name>A0ABP1CFQ7_9GAMM</name>
<feature type="binding site" evidence="10">
    <location>
        <position position="165"/>
    </location>
    <ligand>
        <name>a divalent metal cation</name>
        <dbReference type="ChEBI" id="CHEBI:60240"/>
        <note>ligand shared between dimeric partners</note>
    </ligand>
</feature>
<evidence type="ECO:0000256" key="10">
    <source>
        <dbReference type="HAMAP-Rule" id="MF_00536"/>
    </source>
</evidence>
<dbReference type="InterPro" id="IPR037510">
    <property type="entry name" value="PdxA"/>
</dbReference>
<reference evidence="11" key="1">
    <citation type="submission" date="2024-04" db="EMBL/GenBank/DDBJ databases">
        <authorList>
            <person name="Manzano-Marin A."/>
            <person name="Manzano-Marin A."/>
            <person name="Alejandro Manzano Marin A."/>
        </authorList>
    </citation>
    <scope>NUCLEOTIDE SEQUENCE [LARGE SCALE GENOMIC DNA]</scope>
    <source>
        <strain evidence="11">TABTEA</strain>
    </source>
</reference>